<comment type="caution">
    <text evidence="12">The sequence shown here is derived from an EMBL/GenBank/DDBJ whole genome shotgun (WGS) entry which is preliminary data.</text>
</comment>
<comment type="function">
    <text evidence="1">May be involved in ciliary biogenesis or function.</text>
</comment>
<dbReference type="GO" id="GO:0016020">
    <property type="term" value="C:membrane"/>
    <property type="evidence" value="ECO:0007669"/>
    <property type="project" value="UniProtKB-SubCell"/>
</dbReference>
<proteinExistence type="inferred from homology"/>
<dbReference type="InterPro" id="IPR057973">
    <property type="entry name" value="TMEM218_N"/>
</dbReference>
<keyword evidence="8 10" id="KW-0472">Membrane</keyword>
<dbReference type="EMBL" id="RCHS01000098">
    <property type="protein sequence ID" value="RMX60953.1"/>
    <property type="molecule type" value="Genomic_DNA"/>
</dbReference>
<dbReference type="GO" id="GO:0005929">
    <property type="term" value="C:cilium"/>
    <property type="evidence" value="ECO:0007669"/>
    <property type="project" value="UniProtKB-SubCell"/>
</dbReference>
<evidence type="ECO:0000259" key="11">
    <source>
        <dbReference type="Pfam" id="PF25810"/>
    </source>
</evidence>
<dbReference type="OrthoDB" id="5978182at2759"/>
<comment type="subcellular location">
    <subcellularLocation>
        <location evidence="2">Cell projection</location>
        <location evidence="2">Cilium</location>
    </subcellularLocation>
    <subcellularLocation>
        <location evidence="3">Membrane</location>
        <topology evidence="3">Multi-pass membrane protein</topology>
    </subcellularLocation>
</comment>
<dbReference type="Proteomes" id="UP000275408">
    <property type="component" value="Unassembled WGS sequence"/>
</dbReference>
<comment type="similarity">
    <text evidence="4">Belongs to the TMEM218 family.</text>
</comment>
<evidence type="ECO:0000256" key="3">
    <source>
        <dbReference type="ARBA" id="ARBA00004141"/>
    </source>
</evidence>
<evidence type="ECO:0000256" key="1">
    <source>
        <dbReference type="ARBA" id="ARBA00003173"/>
    </source>
</evidence>
<evidence type="ECO:0000256" key="9">
    <source>
        <dbReference type="ARBA" id="ARBA00023273"/>
    </source>
</evidence>
<dbReference type="InterPro" id="IPR026771">
    <property type="entry name" value="Tmem218"/>
</dbReference>
<dbReference type="PANTHER" id="PTHR31622">
    <property type="entry name" value="TRANSMEMBRANE PROTEIN 218"/>
    <property type="match status" value="1"/>
</dbReference>
<keyword evidence="13" id="KW-1185">Reference proteome</keyword>
<evidence type="ECO:0000256" key="2">
    <source>
        <dbReference type="ARBA" id="ARBA00004138"/>
    </source>
</evidence>
<feature type="domain" description="Transmembrane protein 218 N-terminal" evidence="11">
    <location>
        <begin position="33"/>
        <end position="89"/>
    </location>
</feature>
<dbReference type="AlphaFoldDB" id="A0A3M6V4R1"/>
<dbReference type="STRING" id="46731.A0A3M6V4R1"/>
<organism evidence="12 13">
    <name type="scientific">Pocillopora damicornis</name>
    <name type="common">Cauliflower coral</name>
    <name type="synonym">Millepora damicornis</name>
    <dbReference type="NCBI Taxonomy" id="46731"/>
    <lineage>
        <taxon>Eukaryota</taxon>
        <taxon>Metazoa</taxon>
        <taxon>Cnidaria</taxon>
        <taxon>Anthozoa</taxon>
        <taxon>Hexacorallia</taxon>
        <taxon>Scleractinia</taxon>
        <taxon>Astrocoeniina</taxon>
        <taxon>Pocilloporidae</taxon>
        <taxon>Pocillopora</taxon>
    </lineage>
</organism>
<accession>A0A3M6V4R1</accession>
<evidence type="ECO:0000256" key="7">
    <source>
        <dbReference type="ARBA" id="ARBA00022989"/>
    </source>
</evidence>
<name>A0A3M6V4R1_POCDA</name>
<evidence type="ECO:0000256" key="4">
    <source>
        <dbReference type="ARBA" id="ARBA00010775"/>
    </source>
</evidence>
<evidence type="ECO:0000256" key="10">
    <source>
        <dbReference type="SAM" id="Phobius"/>
    </source>
</evidence>
<evidence type="ECO:0000256" key="5">
    <source>
        <dbReference type="ARBA" id="ARBA00015054"/>
    </source>
</evidence>
<keyword evidence="6 10" id="KW-0812">Transmembrane</keyword>
<dbReference type="Pfam" id="PF25810">
    <property type="entry name" value="TMEM218_N"/>
    <property type="match status" value="1"/>
</dbReference>
<keyword evidence="7 10" id="KW-1133">Transmembrane helix</keyword>
<protein>
    <recommendedName>
        <fullName evidence="5">Transmembrane protein 218</fullName>
    </recommendedName>
</protein>
<evidence type="ECO:0000256" key="8">
    <source>
        <dbReference type="ARBA" id="ARBA00023136"/>
    </source>
</evidence>
<sequence length="152" mass="16860">MQQIITIRHGGKKLINIVCNNDFVCVYVSDNMTVVAGMGLGVLLVLIFWSLGIIGCVVLSRASGGLKNAVVGIFFLLVLLTVILVLWPRKTPEEELAGSTEKKIEVDELIIPKTVLFVFICVFSLVAFVFLLLHWMEPIYSPALTSRKTYAF</sequence>
<evidence type="ECO:0000313" key="12">
    <source>
        <dbReference type="EMBL" id="RMX60953.1"/>
    </source>
</evidence>
<feature type="transmembrane region" description="Helical" evidence="10">
    <location>
        <begin position="70"/>
        <end position="89"/>
    </location>
</feature>
<keyword evidence="9" id="KW-0966">Cell projection</keyword>
<evidence type="ECO:0000313" key="13">
    <source>
        <dbReference type="Proteomes" id="UP000275408"/>
    </source>
</evidence>
<reference evidence="12 13" key="1">
    <citation type="journal article" date="2018" name="Sci. Rep.">
        <title>Comparative analysis of the Pocillopora damicornis genome highlights role of immune system in coral evolution.</title>
        <authorList>
            <person name="Cunning R."/>
            <person name="Bay R.A."/>
            <person name="Gillette P."/>
            <person name="Baker A.C."/>
            <person name="Traylor-Knowles N."/>
        </authorList>
    </citation>
    <scope>NUCLEOTIDE SEQUENCE [LARGE SCALE GENOMIC DNA]</scope>
    <source>
        <strain evidence="12">RSMAS</strain>
        <tissue evidence="12">Whole animal</tissue>
    </source>
</reference>
<feature type="transmembrane region" description="Helical" evidence="10">
    <location>
        <begin position="109"/>
        <end position="133"/>
    </location>
</feature>
<dbReference type="PANTHER" id="PTHR31622:SF1">
    <property type="entry name" value="TRANSMEMBRANE PROTEIN 218"/>
    <property type="match status" value="1"/>
</dbReference>
<evidence type="ECO:0000256" key="6">
    <source>
        <dbReference type="ARBA" id="ARBA00022692"/>
    </source>
</evidence>
<gene>
    <name evidence="12" type="ORF">pdam_00003428</name>
</gene>
<feature type="transmembrane region" description="Helical" evidence="10">
    <location>
        <begin position="34"/>
        <end position="58"/>
    </location>
</feature>